<dbReference type="InterPro" id="IPR045058">
    <property type="entry name" value="GIMA/IAN/Toc"/>
</dbReference>
<organism evidence="19 20">
    <name type="scientific">Polarella glacialis</name>
    <name type="common">Dinoflagellate</name>
    <dbReference type="NCBI Taxonomy" id="89957"/>
    <lineage>
        <taxon>Eukaryota</taxon>
        <taxon>Sar</taxon>
        <taxon>Alveolata</taxon>
        <taxon>Dinophyceae</taxon>
        <taxon>Suessiales</taxon>
        <taxon>Suessiaceae</taxon>
        <taxon>Polarella</taxon>
    </lineage>
</organism>
<proteinExistence type="predicted"/>
<name>A0A813FW14_POLGL</name>
<evidence type="ECO:0000256" key="17">
    <source>
        <dbReference type="SAM" id="Coils"/>
    </source>
</evidence>
<dbReference type="SUPFAM" id="SSF52540">
    <property type="entry name" value="P-loop containing nucleoside triphosphate hydrolases"/>
    <property type="match status" value="1"/>
</dbReference>
<keyword evidence="5" id="KW-0934">Plastid</keyword>
<dbReference type="InterPro" id="IPR002048">
    <property type="entry name" value="EF_hand_dom"/>
</dbReference>
<keyword evidence="15" id="KW-0472">Membrane</keyword>
<dbReference type="GO" id="GO:0009707">
    <property type="term" value="C:chloroplast outer membrane"/>
    <property type="evidence" value="ECO:0007669"/>
    <property type="project" value="UniProtKB-SubCell"/>
</dbReference>
<evidence type="ECO:0000256" key="12">
    <source>
        <dbReference type="ARBA" id="ARBA00022927"/>
    </source>
</evidence>
<dbReference type="GO" id="GO:0005509">
    <property type="term" value="F:calcium ion binding"/>
    <property type="evidence" value="ECO:0007669"/>
    <property type="project" value="InterPro"/>
</dbReference>
<sequence length="508" mass="56325">MGTCASTEKQDDAAGEDLQVVQVIEEVKRVPIPRIWILPEGRKLTVMMFGMTGAGKSSLGNLIADTAHFAAGDDTSSITNLDSIMKYEAEDSSLTVLDTIGLGDTEINQEKVVASIRDVALSAPNGVDMLMYVMRNARITDDAIARLIYVTEYLWGDESLMNLYIVVTCAARYANSKKEAHDWIMRQVEINWRFKHIFTLVGKNPNRFIFIDNPDLDSGEPEVEERRENSYNTVFKTFCKHPKDAVAPFTQASMKHVQEATKDERKALDEKRQEVTRIKNEIAKTQPVKKGKKGKAVQEVEEVAPAKSAEDAKLDQYLQKAKADMILAHQAMANKLELVKSDKGFQEQALQQAQTATARFEKDFKGEGKPGEDAEKAQAARRMMGALSKSLWGSGTAKTHKKVDAKAASMTDPIAVSKEQANKEIDNILAKIRQGTKDSPSELFAQLGGWNGAGALSPMVFAKFLLTSAPGMPPQYVGKLWWLADTNVDGQIDVQEFKDFFANHVNKK</sequence>
<keyword evidence="8" id="KW-0547">Nucleotide-binding</keyword>
<dbReference type="OrthoDB" id="8954335at2759"/>
<dbReference type="Gene3D" id="1.10.238.10">
    <property type="entry name" value="EF-hand"/>
    <property type="match status" value="1"/>
</dbReference>
<comment type="cofactor">
    <cofactor evidence="1">
        <name>Mg(2+)</name>
        <dbReference type="ChEBI" id="CHEBI:18420"/>
    </cofactor>
</comment>
<keyword evidence="7" id="KW-0479">Metal-binding</keyword>
<keyword evidence="14" id="KW-0342">GTP-binding</keyword>
<evidence type="ECO:0000256" key="4">
    <source>
        <dbReference type="ARBA" id="ARBA00022528"/>
    </source>
</evidence>
<dbReference type="InterPro" id="IPR011992">
    <property type="entry name" value="EF-hand-dom_pair"/>
</dbReference>
<comment type="caution">
    <text evidence="19">The sequence shown here is derived from an EMBL/GenBank/DDBJ whole genome shotgun (WGS) entry which is preliminary data.</text>
</comment>
<evidence type="ECO:0000256" key="1">
    <source>
        <dbReference type="ARBA" id="ARBA00001946"/>
    </source>
</evidence>
<dbReference type="PANTHER" id="PTHR10903">
    <property type="entry name" value="GTPASE, IMAP FAMILY MEMBER-RELATED"/>
    <property type="match status" value="1"/>
</dbReference>
<keyword evidence="9" id="KW-0378">Hydrolase</keyword>
<comment type="subcellular location">
    <subcellularLocation>
        <location evidence="2">Membrane</location>
        <topology evidence="2">Single-pass membrane protein</topology>
    </subcellularLocation>
    <subcellularLocation>
        <location evidence="16">Plastid</location>
        <location evidence="16">Chloroplast outer membrane</location>
    </subcellularLocation>
</comment>
<dbReference type="PANTHER" id="PTHR10903:SF135">
    <property type="entry name" value="TRANSLOCASE OF CHLOROPLAST 120, CHLOROPLASTIC-RELATED"/>
    <property type="match status" value="1"/>
</dbReference>
<evidence type="ECO:0000256" key="14">
    <source>
        <dbReference type="ARBA" id="ARBA00023134"/>
    </source>
</evidence>
<feature type="coiled-coil region" evidence="17">
    <location>
        <begin position="254"/>
        <end position="281"/>
    </location>
</feature>
<keyword evidence="17" id="KW-0175">Coiled coil</keyword>
<feature type="domain" description="EF-hand" evidence="18">
    <location>
        <begin position="472"/>
        <end position="507"/>
    </location>
</feature>
<keyword evidence="13" id="KW-1133">Transmembrane helix</keyword>
<gene>
    <name evidence="19" type="ORF">PGLA1383_LOCUS32548</name>
</gene>
<evidence type="ECO:0000256" key="2">
    <source>
        <dbReference type="ARBA" id="ARBA00004167"/>
    </source>
</evidence>
<keyword evidence="10" id="KW-1002">Plastid outer membrane</keyword>
<evidence type="ECO:0000256" key="9">
    <source>
        <dbReference type="ARBA" id="ARBA00022801"/>
    </source>
</evidence>
<evidence type="ECO:0000256" key="7">
    <source>
        <dbReference type="ARBA" id="ARBA00022723"/>
    </source>
</evidence>
<evidence type="ECO:0000256" key="5">
    <source>
        <dbReference type="ARBA" id="ARBA00022640"/>
    </source>
</evidence>
<dbReference type="InterPro" id="IPR027417">
    <property type="entry name" value="P-loop_NTPase"/>
</dbReference>
<evidence type="ECO:0000313" key="20">
    <source>
        <dbReference type="Proteomes" id="UP000654075"/>
    </source>
</evidence>
<evidence type="ECO:0000256" key="16">
    <source>
        <dbReference type="ARBA" id="ARBA00024013"/>
    </source>
</evidence>
<protein>
    <recommendedName>
        <fullName evidence="18">EF-hand domain-containing protein</fullName>
    </recommendedName>
</protein>
<evidence type="ECO:0000256" key="6">
    <source>
        <dbReference type="ARBA" id="ARBA00022692"/>
    </source>
</evidence>
<keyword evidence="6" id="KW-0812">Transmembrane</keyword>
<dbReference type="Gene3D" id="3.40.50.300">
    <property type="entry name" value="P-loop containing nucleotide triphosphate hydrolases"/>
    <property type="match status" value="1"/>
</dbReference>
<dbReference type="InterPro" id="IPR006703">
    <property type="entry name" value="G_AIG1"/>
</dbReference>
<dbReference type="Pfam" id="PF04548">
    <property type="entry name" value="AIG1"/>
    <property type="match status" value="1"/>
</dbReference>
<dbReference type="GO" id="GO:0015031">
    <property type="term" value="P:protein transport"/>
    <property type="evidence" value="ECO:0007669"/>
    <property type="project" value="UniProtKB-KW"/>
</dbReference>
<evidence type="ECO:0000256" key="3">
    <source>
        <dbReference type="ARBA" id="ARBA00022448"/>
    </source>
</evidence>
<accession>A0A813FW14</accession>
<keyword evidence="12" id="KW-0653">Protein transport</keyword>
<evidence type="ECO:0000313" key="19">
    <source>
        <dbReference type="EMBL" id="CAE8614827.1"/>
    </source>
</evidence>
<dbReference type="EMBL" id="CAJNNV010025513">
    <property type="protein sequence ID" value="CAE8614827.1"/>
    <property type="molecule type" value="Genomic_DNA"/>
</dbReference>
<reference evidence="19" key="1">
    <citation type="submission" date="2021-02" db="EMBL/GenBank/DDBJ databases">
        <authorList>
            <person name="Dougan E. K."/>
            <person name="Rhodes N."/>
            <person name="Thang M."/>
            <person name="Chan C."/>
        </authorList>
    </citation>
    <scope>NUCLEOTIDE SEQUENCE</scope>
</reference>
<evidence type="ECO:0000256" key="10">
    <source>
        <dbReference type="ARBA" id="ARBA00022805"/>
    </source>
</evidence>
<dbReference type="SUPFAM" id="SSF47473">
    <property type="entry name" value="EF-hand"/>
    <property type="match status" value="1"/>
</dbReference>
<evidence type="ECO:0000256" key="13">
    <source>
        <dbReference type="ARBA" id="ARBA00022989"/>
    </source>
</evidence>
<evidence type="ECO:0000256" key="8">
    <source>
        <dbReference type="ARBA" id="ARBA00022741"/>
    </source>
</evidence>
<keyword evidence="3" id="KW-0813">Transport</keyword>
<keyword evidence="4" id="KW-0150">Chloroplast</keyword>
<evidence type="ECO:0000259" key="18">
    <source>
        <dbReference type="PROSITE" id="PS50222"/>
    </source>
</evidence>
<dbReference type="Proteomes" id="UP000654075">
    <property type="component" value="Unassembled WGS sequence"/>
</dbReference>
<dbReference type="GO" id="GO:0005525">
    <property type="term" value="F:GTP binding"/>
    <property type="evidence" value="ECO:0007669"/>
    <property type="project" value="UniProtKB-KW"/>
</dbReference>
<evidence type="ECO:0000256" key="15">
    <source>
        <dbReference type="ARBA" id="ARBA00023136"/>
    </source>
</evidence>
<dbReference type="AlphaFoldDB" id="A0A813FW14"/>
<keyword evidence="20" id="KW-1185">Reference proteome</keyword>
<keyword evidence="11" id="KW-0460">Magnesium</keyword>
<evidence type="ECO:0000256" key="11">
    <source>
        <dbReference type="ARBA" id="ARBA00022842"/>
    </source>
</evidence>
<dbReference type="PROSITE" id="PS50222">
    <property type="entry name" value="EF_HAND_2"/>
    <property type="match status" value="1"/>
</dbReference>
<dbReference type="GO" id="GO:0016787">
    <property type="term" value="F:hydrolase activity"/>
    <property type="evidence" value="ECO:0007669"/>
    <property type="project" value="UniProtKB-KW"/>
</dbReference>